<accession>A0A8H5BYD1</accession>
<dbReference type="Proteomes" id="UP000559256">
    <property type="component" value="Unassembled WGS sequence"/>
</dbReference>
<dbReference type="AlphaFoldDB" id="A0A8H5BYD1"/>
<name>A0A8H5BYD1_9AGAR</name>
<gene>
    <name evidence="3" type="ORF">D9758_015498</name>
</gene>
<dbReference type="OrthoDB" id="3437960at2759"/>
<proteinExistence type="predicted"/>
<dbReference type="InterPro" id="IPR036236">
    <property type="entry name" value="Znf_C2H2_sf"/>
</dbReference>
<evidence type="ECO:0000259" key="2">
    <source>
        <dbReference type="PROSITE" id="PS00028"/>
    </source>
</evidence>
<reference evidence="3 4" key="1">
    <citation type="journal article" date="2020" name="ISME J.">
        <title>Uncovering the hidden diversity of litter-decomposition mechanisms in mushroom-forming fungi.</title>
        <authorList>
            <person name="Floudas D."/>
            <person name="Bentzer J."/>
            <person name="Ahren D."/>
            <person name="Johansson T."/>
            <person name="Persson P."/>
            <person name="Tunlid A."/>
        </authorList>
    </citation>
    <scope>NUCLEOTIDE SEQUENCE [LARGE SCALE GENOMIC DNA]</scope>
    <source>
        <strain evidence="3 4">CBS 291.85</strain>
    </source>
</reference>
<sequence>MTLRIYKTHVTDMMAPVNNGSDCHDCGGFEEFLQCCTDYHSYMSDPKAMNYQDWDPSLEQLLCACDQQQHSNQSHHHLHLHAQHANLSANFSLSPVDHSFPIPQPLPNVQNPAPISPISPTDSGYDFSSTLAPSIPSHLAEQAHTNNSVEQTLPISCMWGSCHARFSTSEELIAHVNSDHLKTSQTGASSPLSHSHPHEKQCNDKHTSKFSCLWRDCPMHRMTTSLSTSYLNISVIPGLISLLYPDFPQDYPKDYPTPPSEHSFPQNDSATFLSEGEAASPFGTPPPAYLDSCPQLQAPFDNLSVNSKGKDGETTRLPLARLQSVVCYF</sequence>
<evidence type="ECO:0000313" key="4">
    <source>
        <dbReference type="Proteomes" id="UP000559256"/>
    </source>
</evidence>
<feature type="compositionally biased region" description="Polar residues" evidence="1">
    <location>
        <begin position="183"/>
        <end position="193"/>
    </location>
</feature>
<comment type="caution">
    <text evidence="3">The sequence shown here is derived from an EMBL/GenBank/DDBJ whole genome shotgun (WGS) entry which is preliminary data.</text>
</comment>
<dbReference type="Gene3D" id="3.30.160.60">
    <property type="entry name" value="Classic Zinc Finger"/>
    <property type="match status" value="1"/>
</dbReference>
<keyword evidence="4" id="KW-1185">Reference proteome</keyword>
<evidence type="ECO:0000313" key="3">
    <source>
        <dbReference type="EMBL" id="KAF5331479.1"/>
    </source>
</evidence>
<organism evidence="3 4">
    <name type="scientific">Tetrapyrgos nigripes</name>
    <dbReference type="NCBI Taxonomy" id="182062"/>
    <lineage>
        <taxon>Eukaryota</taxon>
        <taxon>Fungi</taxon>
        <taxon>Dikarya</taxon>
        <taxon>Basidiomycota</taxon>
        <taxon>Agaricomycotina</taxon>
        <taxon>Agaricomycetes</taxon>
        <taxon>Agaricomycetidae</taxon>
        <taxon>Agaricales</taxon>
        <taxon>Marasmiineae</taxon>
        <taxon>Marasmiaceae</taxon>
        <taxon>Tetrapyrgos</taxon>
    </lineage>
</organism>
<dbReference type="EMBL" id="JAACJM010000325">
    <property type="protein sequence ID" value="KAF5331479.1"/>
    <property type="molecule type" value="Genomic_DNA"/>
</dbReference>
<dbReference type="InterPro" id="IPR013087">
    <property type="entry name" value="Znf_C2H2_type"/>
</dbReference>
<dbReference type="PROSITE" id="PS00028">
    <property type="entry name" value="ZINC_FINGER_C2H2_1"/>
    <property type="match status" value="1"/>
</dbReference>
<dbReference type="SUPFAM" id="SSF57667">
    <property type="entry name" value="beta-beta-alpha zinc fingers"/>
    <property type="match status" value="1"/>
</dbReference>
<feature type="domain" description="C2H2-type" evidence="2">
    <location>
        <begin position="157"/>
        <end position="180"/>
    </location>
</feature>
<feature type="region of interest" description="Disordered" evidence="1">
    <location>
        <begin position="182"/>
        <end position="203"/>
    </location>
</feature>
<evidence type="ECO:0000256" key="1">
    <source>
        <dbReference type="SAM" id="MobiDB-lite"/>
    </source>
</evidence>
<protein>
    <recommendedName>
        <fullName evidence="2">C2H2-type domain-containing protein</fullName>
    </recommendedName>
</protein>